<evidence type="ECO:0000313" key="3">
    <source>
        <dbReference type="Proteomes" id="UP001162164"/>
    </source>
</evidence>
<evidence type="ECO:0000256" key="1">
    <source>
        <dbReference type="SAM" id="MobiDB-lite"/>
    </source>
</evidence>
<reference evidence="2" key="1">
    <citation type="journal article" date="2023" name="Insect Mol. Biol.">
        <title>Genome sequencing provides insights into the evolution of gene families encoding plant cell wall-degrading enzymes in longhorned beetles.</title>
        <authorList>
            <person name="Shin N.R."/>
            <person name="Okamura Y."/>
            <person name="Kirsch R."/>
            <person name="Pauchet Y."/>
        </authorList>
    </citation>
    <scope>NUCLEOTIDE SEQUENCE</scope>
    <source>
        <strain evidence="2">MMC_N1</strain>
    </source>
</reference>
<dbReference type="Proteomes" id="UP001162164">
    <property type="component" value="Unassembled WGS sequence"/>
</dbReference>
<protein>
    <submittedName>
        <fullName evidence="2">Uncharacterized protein</fullName>
    </submittedName>
</protein>
<name>A0ABQ9IV83_9CUCU</name>
<sequence length="251" mass="27549">MNNAVVINDDDDEVINDDDVGVDKYEAALQMLMEDSQDIILDDGKQRRPSVICWTPKLKYLPIIKSKIESSEALSVAIGALGADRARQSDSTPLIYACANPQPHRPLDRSIGHHRPSSPKREAHGADNDPVAQAGRLHWGYSDSDPVAQENGLGKTSLSPLDSPYTQMGLAANFIQVVKYMDLTKLNQVAVLETKPLIKISDLPENIPQPILSADIMTTKYGETILIEFEESKAFLPKKSGGFNEGQPSRV</sequence>
<proteinExistence type="predicted"/>
<accession>A0ABQ9IV83</accession>
<dbReference type="EMBL" id="JAPWTJ010002350">
    <property type="protein sequence ID" value="KAJ8966513.1"/>
    <property type="molecule type" value="Genomic_DNA"/>
</dbReference>
<evidence type="ECO:0000313" key="2">
    <source>
        <dbReference type="EMBL" id="KAJ8966513.1"/>
    </source>
</evidence>
<organism evidence="2 3">
    <name type="scientific">Molorchus minor</name>
    <dbReference type="NCBI Taxonomy" id="1323400"/>
    <lineage>
        <taxon>Eukaryota</taxon>
        <taxon>Metazoa</taxon>
        <taxon>Ecdysozoa</taxon>
        <taxon>Arthropoda</taxon>
        <taxon>Hexapoda</taxon>
        <taxon>Insecta</taxon>
        <taxon>Pterygota</taxon>
        <taxon>Neoptera</taxon>
        <taxon>Endopterygota</taxon>
        <taxon>Coleoptera</taxon>
        <taxon>Polyphaga</taxon>
        <taxon>Cucujiformia</taxon>
        <taxon>Chrysomeloidea</taxon>
        <taxon>Cerambycidae</taxon>
        <taxon>Lamiinae</taxon>
        <taxon>Monochamini</taxon>
        <taxon>Molorchus</taxon>
    </lineage>
</organism>
<feature type="region of interest" description="Disordered" evidence="1">
    <location>
        <begin position="102"/>
        <end position="131"/>
    </location>
</feature>
<gene>
    <name evidence="2" type="ORF">NQ317_008804</name>
</gene>
<keyword evidence="3" id="KW-1185">Reference proteome</keyword>
<comment type="caution">
    <text evidence="2">The sequence shown here is derived from an EMBL/GenBank/DDBJ whole genome shotgun (WGS) entry which is preliminary data.</text>
</comment>